<feature type="transmembrane region" description="Helical" evidence="15">
    <location>
        <begin position="445"/>
        <end position="463"/>
    </location>
</feature>
<dbReference type="InterPro" id="IPR036259">
    <property type="entry name" value="MFS_trans_sf"/>
</dbReference>
<evidence type="ECO:0000256" key="10">
    <source>
        <dbReference type="ARBA" id="ARBA00044662"/>
    </source>
</evidence>
<comment type="catalytic activity">
    <reaction evidence="10">
        <text>D-mannose(out) = D-mannose(in)</text>
        <dbReference type="Rhea" id="RHEA:78391"/>
        <dbReference type="ChEBI" id="CHEBI:4208"/>
    </reaction>
    <physiologicalReaction direction="left-to-right" evidence="10">
        <dbReference type="Rhea" id="RHEA:78392"/>
    </physiologicalReaction>
</comment>
<comment type="catalytic activity">
    <reaction evidence="9">
        <text>D-xylose(out) = D-xylose(in)</text>
        <dbReference type="Rhea" id="RHEA:78427"/>
        <dbReference type="ChEBI" id="CHEBI:53455"/>
    </reaction>
    <physiologicalReaction direction="left-to-right" evidence="9">
        <dbReference type="Rhea" id="RHEA:78428"/>
    </physiologicalReaction>
</comment>
<dbReference type="PRINTS" id="PR00171">
    <property type="entry name" value="SUGRTRNSPORT"/>
</dbReference>
<dbReference type="InterPro" id="IPR005829">
    <property type="entry name" value="Sugar_transporter_CS"/>
</dbReference>
<feature type="transmembrane region" description="Helical" evidence="15">
    <location>
        <begin position="87"/>
        <end position="106"/>
    </location>
</feature>
<dbReference type="Proteomes" id="UP000198211">
    <property type="component" value="Unassembled WGS sequence"/>
</dbReference>
<comment type="caution">
    <text evidence="17">The sequence shown here is derived from an EMBL/GenBank/DDBJ whole genome shotgun (WGS) entry which is preliminary data.</text>
</comment>
<dbReference type="InterPro" id="IPR045263">
    <property type="entry name" value="GLUT"/>
</dbReference>
<evidence type="ECO:0000313" key="18">
    <source>
        <dbReference type="Proteomes" id="UP000198211"/>
    </source>
</evidence>
<dbReference type="PANTHER" id="PTHR23503">
    <property type="entry name" value="SOLUTE CARRIER FAMILY 2"/>
    <property type="match status" value="1"/>
</dbReference>
<comment type="subunit">
    <text evidence="2">Homodimer.</text>
</comment>
<evidence type="ECO:0000256" key="8">
    <source>
        <dbReference type="ARBA" id="ARBA00044648"/>
    </source>
</evidence>
<dbReference type="AlphaFoldDB" id="A0A225VZ17"/>
<dbReference type="PROSITE" id="PS00217">
    <property type="entry name" value="SUGAR_TRANSPORT_2"/>
    <property type="match status" value="1"/>
</dbReference>
<feature type="transmembrane region" description="Helical" evidence="15">
    <location>
        <begin position="291"/>
        <end position="310"/>
    </location>
</feature>
<name>A0A225VZ17_9STRA</name>
<dbReference type="Pfam" id="PF00083">
    <property type="entry name" value="Sugar_tr"/>
    <property type="match status" value="1"/>
</dbReference>
<dbReference type="GO" id="GO:0015149">
    <property type="term" value="F:hexose transmembrane transporter activity"/>
    <property type="evidence" value="ECO:0007669"/>
    <property type="project" value="TreeGrafter"/>
</dbReference>
<evidence type="ECO:0000256" key="6">
    <source>
        <dbReference type="ARBA" id="ARBA00023136"/>
    </source>
</evidence>
<evidence type="ECO:0000313" key="17">
    <source>
        <dbReference type="EMBL" id="OWZ10751.1"/>
    </source>
</evidence>
<feature type="transmembrane region" description="Helical" evidence="15">
    <location>
        <begin position="175"/>
        <end position="197"/>
    </location>
</feature>
<evidence type="ECO:0000256" key="5">
    <source>
        <dbReference type="ARBA" id="ARBA00022989"/>
    </source>
</evidence>
<keyword evidence="17" id="KW-0762">Sugar transport</keyword>
<evidence type="ECO:0000256" key="14">
    <source>
        <dbReference type="RuleBase" id="RU003346"/>
    </source>
</evidence>
<keyword evidence="6 15" id="KW-0472">Membrane</keyword>
<dbReference type="NCBIfam" id="TIGR00879">
    <property type="entry name" value="SP"/>
    <property type="match status" value="1"/>
</dbReference>
<feature type="transmembrane region" description="Helical" evidence="15">
    <location>
        <begin position="118"/>
        <end position="140"/>
    </location>
</feature>
<dbReference type="OrthoDB" id="96739at2759"/>
<evidence type="ECO:0000256" key="13">
    <source>
        <dbReference type="ARBA" id="ARBA00044780"/>
    </source>
</evidence>
<comment type="catalytic activity">
    <reaction evidence="12">
        <text>D-fructose(out) = D-fructose(in)</text>
        <dbReference type="Rhea" id="RHEA:60372"/>
        <dbReference type="ChEBI" id="CHEBI:37721"/>
    </reaction>
    <physiologicalReaction direction="left-to-right" evidence="12">
        <dbReference type="Rhea" id="RHEA:60373"/>
    </physiologicalReaction>
</comment>
<evidence type="ECO:0000256" key="11">
    <source>
        <dbReference type="ARBA" id="ARBA00044668"/>
    </source>
</evidence>
<keyword evidence="4 15" id="KW-0812">Transmembrane</keyword>
<comment type="catalytic activity">
    <reaction evidence="8">
        <text>D-glucose(out) = D-glucose(in)</text>
        <dbReference type="Rhea" id="RHEA:60376"/>
        <dbReference type="ChEBI" id="CHEBI:4167"/>
    </reaction>
    <physiologicalReaction direction="left-to-right" evidence="8">
        <dbReference type="Rhea" id="RHEA:60377"/>
    </physiologicalReaction>
</comment>
<feature type="transmembrane region" description="Helical" evidence="15">
    <location>
        <begin position="146"/>
        <end position="163"/>
    </location>
</feature>
<evidence type="ECO:0000256" key="9">
    <source>
        <dbReference type="ARBA" id="ARBA00044656"/>
    </source>
</evidence>
<dbReference type="SUPFAM" id="SSF103473">
    <property type="entry name" value="MFS general substrate transporter"/>
    <property type="match status" value="1"/>
</dbReference>
<feature type="transmembrane region" description="Helical" evidence="15">
    <location>
        <begin position="330"/>
        <end position="350"/>
    </location>
</feature>
<dbReference type="PANTHER" id="PTHR23503:SF8">
    <property type="entry name" value="FACILITATED GLUCOSE TRANSPORTER PROTEIN 1"/>
    <property type="match status" value="1"/>
</dbReference>
<dbReference type="InterPro" id="IPR003663">
    <property type="entry name" value="Sugar/inositol_transpt"/>
</dbReference>
<reference evidence="18" key="1">
    <citation type="submission" date="2017-03" db="EMBL/GenBank/DDBJ databases">
        <title>Phytopthora megakarya and P. palmivora, two closely related causual agents of cacao black pod achieved similar genome size and gene model numbers by different mechanisms.</title>
        <authorList>
            <person name="Ali S."/>
            <person name="Shao J."/>
            <person name="Larry D.J."/>
            <person name="Kronmiller B."/>
            <person name="Shen D."/>
            <person name="Strem M.D."/>
            <person name="Melnick R.L."/>
            <person name="Guiltinan M.J."/>
            <person name="Tyler B.M."/>
            <person name="Meinhardt L.W."/>
            <person name="Bailey B.A."/>
        </authorList>
    </citation>
    <scope>NUCLEOTIDE SEQUENCE [LARGE SCALE GENOMIC DNA]</scope>
    <source>
        <strain evidence="18">zdho120</strain>
    </source>
</reference>
<comment type="similarity">
    <text evidence="14">Belongs to the major facilitator superfamily. Sugar transporter (TC 2.A.1.1) family.</text>
</comment>
<dbReference type="PROSITE" id="PS50850">
    <property type="entry name" value="MFS"/>
    <property type="match status" value="1"/>
</dbReference>
<organism evidence="17 18">
    <name type="scientific">Phytophthora megakarya</name>
    <dbReference type="NCBI Taxonomy" id="4795"/>
    <lineage>
        <taxon>Eukaryota</taxon>
        <taxon>Sar</taxon>
        <taxon>Stramenopiles</taxon>
        <taxon>Oomycota</taxon>
        <taxon>Peronosporomycetes</taxon>
        <taxon>Peronosporales</taxon>
        <taxon>Peronosporaceae</taxon>
        <taxon>Phytophthora</taxon>
    </lineage>
</organism>
<dbReference type="GO" id="GO:0016020">
    <property type="term" value="C:membrane"/>
    <property type="evidence" value="ECO:0007669"/>
    <property type="project" value="UniProtKB-SubCell"/>
</dbReference>
<keyword evidence="5 15" id="KW-1133">Transmembrane helix</keyword>
<comment type="catalytic activity">
    <reaction evidence="7">
        <text>D-galactose(in) = D-galactose(out)</text>
        <dbReference type="Rhea" id="RHEA:34915"/>
        <dbReference type="ChEBI" id="CHEBI:4139"/>
    </reaction>
    <physiologicalReaction direction="right-to-left" evidence="7">
        <dbReference type="Rhea" id="RHEA:34917"/>
    </physiologicalReaction>
</comment>
<keyword evidence="3 14" id="KW-0813">Transport</keyword>
<evidence type="ECO:0000256" key="15">
    <source>
        <dbReference type="SAM" id="Phobius"/>
    </source>
</evidence>
<comment type="subcellular location">
    <subcellularLocation>
        <location evidence="1">Membrane</location>
        <topology evidence="1">Multi-pass membrane protein</topology>
    </subcellularLocation>
</comment>
<evidence type="ECO:0000259" key="16">
    <source>
        <dbReference type="PROSITE" id="PS50850"/>
    </source>
</evidence>
<evidence type="ECO:0000256" key="7">
    <source>
        <dbReference type="ARBA" id="ARBA00044637"/>
    </source>
</evidence>
<feature type="transmembrane region" description="Helical" evidence="15">
    <location>
        <begin position="357"/>
        <end position="376"/>
    </location>
</feature>
<dbReference type="Gene3D" id="1.20.1250.20">
    <property type="entry name" value="MFS general substrate transporter like domains"/>
    <property type="match status" value="1"/>
</dbReference>
<evidence type="ECO:0000256" key="2">
    <source>
        <dbReference type="ARBA" id="ARBA00011738"/>
    </source>
</evidence>
<keyword evidence="18" id="KW-1185">Reference proteome</keyword>
<gene>
    <name evidence="17" type="ORF">PHMEG_00016352</name>
</gene>
<comment type="catalytic activity">
    <reaction evidence="11">
        <text>D-glucosamine(out) = D-glucosamine(in)</text>
        <dbReference type="Rhea" id="RHEA:78423"/>
        <dbReference type="ChEBI" id="CHEBI:58723"/>
    </reaction>
    <physiologicalReaction direction="left-to-right" evidence="11">
        <dbReference type="Rhea" id="RHEA:78424"/>
    </physiologicalReaction>
</comment>
<accession>A0A225VZ17</accession>
<evidence type="ECO:0000256" key="1">
    <source>
        <dbReference type="ARBA" id="ARBA00004141"/>
    </source>
</evidence>
<sequence>MTESYTEAATPKPVTAFDDANKAAARLIKPKMIMYTSAFISWLQPFQSGWSTSQMNLAQYNDTDECNARPVAVDTCLMFSGHSKLEWTFAVNGWIFGAMIGSLGCGHFSDKFGRKKTLMGNCIFMLAGGIVQAVVSNIWLFSLGRLIAGLASGTATAIVGAYVNELSPPHMRNTLGLGMQIFMTLGILFPAICFFFANTNSGWRYLAAFPSILAVLFLLLAPSMFVESPAWLLNQGRKDEAKQVIARLYGEEHVETALSWLGSTKSDAEEGLVDVDSKQESIFAPRYRMQIAGGILLSCAQQLSGINAVFYYSGEIFSDAGISDSRVGTLIIDFINIWPAFFTGVLSNCFGTRAMIIWGLSGMFVMAVLMTVAFIVDISALSIVFTALYVIIFGVTVGPLCWVMTAAIFPDSIRASASALCIGINWLCNLIVGVGYPYVSDAFGDYAYVPFVVFLAFFYLLSLKLIPETSNKSAEEILAEYDSRREH</sequence>
<evidence type="ECO:0000256" key="3">
    <source>
        <dbReference type="ARBA" id="ARBA00022448"/>
    </source>
</evidence>
<dbReference type="InterPro" id="IPR020846">
    <property type="entry name" value="MFS_dom"/>
</dbReference>
<proteinExistence type="inferred from homology"/>
<evidence type="ECO:0000256" key="12">
    <source>
        <dbReference type="ARBA" id="ARBA00044710"/>
    </source>
</evidence>
<feature type="domain" description="Major facilitator superfamily (MFS) profile" evidence="16">
    <location>
        <begin position="37"/>
        <end position="470"/>
    </location>
</feature>
<dbReference type="EMBL" id="NBNE01002347">
    <property type="protein sequence ID" value="OWZ10751.1"/>
    <property type="molecule type" value="Genomic_DNA"/>
</dbReference>
<dbReference type="InterPro" id="IPR005828">
    <property type="entry name" value="MFS_sugar_transport-like"/>
</dbReference>
<protein>
    <recommendedName>
        <fullName evidence="13">Hexose transporter 1</fullName>
    </recommendedName>
</protein>
<dbReference type="STRING" id="4795.A0A225VZ17"/>
<evidence type="ECO:0000256" key="4">
    <source>
        <dbReference type="ARBA" id="ARBA00022692"/>
    </source>
</evidence>
<feature type="transmembrane region" description="Helical" evidence="15">
    <location>
        <begin position="382"/>
        <end position="405"/>
    </location>
</feature>
<feature type="transmembrane region" description="Helical" evidence="15">
    <location>
        <begin position="417"/>
        <end position="439"/>
    </location>
</feature>